<dbReference type="SUPFAM" id="SSF53335">
    <property type="entry name" value="S-adenosyl-L-methionine-dependent methyltransferases"/>
    <property type="match status" value="1"/>
</dbReference>
<dbReference type="GO" id="GO:0008757">
    <property type="term" value="F:S-adenosylmethionine-dependent methyltransferase activity"/>
    <property type="evidence" value="ECO:0007669"/>
    <property type="project" value="InterPro"/>
</dbReference>
<evidence type="ECO:0000256" key="13">
    <source>
        <dbReference type="ARBA" id="ARBA00049802"/>
    </source>
</evidence>
<keyword evidence="9" id="KW-0511">Multifunctional enzyme</keyword>
<dbReference type="EC" id="2.1.1.229" evidence="3"/>
<dbReference type="InterPro" id="IPR029063">
    <property type="entry name" value="SAM-dependent_MTases_sf"/>
</dbReference>
<dbReference type="Pfam" id="PF08241">
    <property type="entry name" value="Methyltransf_11"/>
    <property type="match status" value="1"/>
</dbReference>
<dbReference type="EMBL" id="NEDP02001174">
    <property type="protein sequence ID" value="OWF53940.1"/>
    <property type="molecule type" value="Genomic_DNA"/>
</dbReference>
<comment type="function">
    <text evidence="11">Catalyzes the methylation of 5-carboxymethyl uridine to 5-methylcarboxymethyl uridine at the wobble position of the anticodon loop in tRNA via its methyltransferase domain. Catalyzes the last step in the formation of 5-methylcarboxymethyl uridine at the wobble position of the anticodon loop in target tRNA. Has a preference for tRNA(Arg) and tRNA(Glu), and does not bind tRNA(Lys). Binds tRNA and catalyzes the iron and alpha-ketoglutarate dependent hydroxylation of 5-methylcarboxymethyl uridine at the wobble position of the anticodon loop in tRNA via its dioxygenase domain, giving rise to 5-(S)-methoxycarbonylhydroxymethyluridine; has a preference for tRNA(Gly). Required for normal survival after DNA damage. May inhibit apoptosis and promote cell survival and angiogenesis.</text>
</comment>
<evidence type="ECO:0000256" key="15">
    <source>
        <dbReference type="SAM" id="MobiDB-lite"/>
    </source>
</evidence>
<comment type="similarity">
    <text evidence="2">Belongs to the alkB family.</text>
</comment>
<evidence type="ECO:0000313" key="19">
    <source>
        <dbReference type="Proteomes" id="UP000242188"/>
    </source>
</evidence>
<evidence type="ECO:0000256" key="7">
    <source>
        <dbReference type="ARBA" id="ARBA00022884"/>
    </source>
</evidence>
<evidence type="ECO:0000256" key="3">
    <source>
        <dbReference type="ARBA" id="ARBA00012808"/>
    </source>
</evidence>
<dbReference type="GO" id="GO:0000049">
    <property type="term" value="F:tRNA binding"/>
    <property type="evidence" value="ECO:0007669"/>
    <property type="project" value="TreeGrafter"/>
</dbReference>
<dbReference type="SUPFAM" id="SSF54928">
    <property type="entry name" value="RNA-binding domain, RBD"/>
    <property type="match status" value="1"/>
</dbReference>
<dbReference type="Gene3D" id="2.60.120.590">
    <property type="entry name" value="Alpha-ketoglutarate-dependent dioxygenase AlkB-like"/>
    <property type="match status" value="1"/>
</dbReference>
<evidence type="ECO:0000256" key="5">
    <source>
        <dbReference type="ARBA" id="ARBA00022679"/>
    </source>
</evidence>
<keyword evidence="4" id="KW-0489">Methyltransferase</keyword>
<proteinExistence type="inferred from homology"/>
<dbReference type="PANTHER" id="PTHR13069:SF21">
    <property type="entry name" value="ALKYLATED DNA REPAIR PROTEIN ALKB HOMOLOG 8"/>
    <property type="match status" value="1"/>
</dbReference>
<evidence type="ECO:0000256" key="11">
    <source>
        <dbReference type="ARBA" id="ARBA00045506"/>
    </source>
</evidence>
<protein>
    <recommendedName>
        <fullName evidence="3">tRNA (carboxymethyluridine(34)-5-O)-methyltransferase</fullName>
        <ecNumber evidence="3">2.1.1.229</ecNumber>
    </recommendedName>
    <alternativeName>
        <fullName evidence="12">Alkylated DNA repair protein alkB homolog 8</fullName>
    </alternativeName>
    <alternativeName>
        <fullName evidence="13">S-adenosyl-L-methionine-dependent tRNA methyltransferase ALKBH8</fullName>
    </alternativeName>
</protein>
<dbReference type="InterPro" id="IPR027450">
    <property type="entry name" value="AlkB-like"/>
</dbReference>
<reference evidence="18 19" key="1">
    <citation type="journal article" date="2017" name="Nat. Ecol. Evol.">
        <title>Scallop genome provides insights into evolution of bilaterian karyotype and development.</title>
        <authorList>
            <person name="Wang S."/>
            <person name="Zhang J."/>
            <person name="Jiao W."/>
            <person name="Li J."/>
            <person name="Xun X."/>
            <person name="Sun Y."/>
            <person name="Guo X."/>
            <person name="Huan P."/>
            <person name="Dong B."/>
            <person name="Zhang L."/>
            <person name="Hu X."/>
            <person name="Sun X."/>
            <person name="Wang J."/>
            <person name="Zhao C."/>
            <person name="Wang Y."/>
            <person name="Wang D."/>
            <person name="Huang X."/>
            <person name="Wang R."/>
            <person name="Lv J."/>
            <person name="Li Y."/>
            <person name="Zhang Z."/>
            <person name="Liu B."/>
            <person name="Lu W."/>
            <person name="Hui Y."/>
            <person name="Liang J."/>
            <person name="Zhou Z."/>
            <person name="Hou R."/>
            <person name="Li X."/>
            <person name="Liu Y."/>
            <person name="Li H."/>
            <person name="Ning X."/>
            <person name="Lin Y."/>
            <person name="Zhao L."/>
            <person name="Xing Q."/>
            <person name="Dou J."/>
            <person name="Li Y."/>
            <person name="Mao J."/>
            <person name="Guo H."/>
            <person name="Dou H."/>
            <person name="Li T."/>
            <person name="Mu C."/>
            <person name="Jiang W."/>
            <person name="Fu Q."/>
            <person name="Fu X."/>
            <person name="Miao Y."/>
            <person name="Liu J."/>
            <person name="Yu Q."/>
            <person name="Li R."/>
            <person name="Liao H."/>
            <person name="Li X."/>
            <person name="Kong Y."/>
            <person name="Jiang Z."/>
            <person name="Chourrout D."/>
            <person name="Li R."/>
            <person name="Bao Z."/>
        </authorList>
    </citation>
    <scope>NUCLEOTIDE SEQUENCE [LARGE SCALE GENOMIC DNA]</scope>
    <source>
        <strain evidence="18 19">PY_sf001</strain>
    </source>
</reference>
<keyword evidence="6" id="KW-0862">Zinc</keyword>
<dbReference type="Proteomes" id="UP000242188">
    <property type="component" value="Unassembled WGS sequence"/>
</dbReference>
<evidence type="ECO:0000256" key="8">
    <source>
        <dbReference type="ARBA" id="ARBA00023004"/>
    </source>
</evidence>
<dbReference type="Gene3D" id="3.40.50.150">
    <property type="entry name" value="Vaccinia Virus protein VP39"/>
    <property type="match status" value="2"/>
</dbReference>
<dbReference type="PROSITE" id="PS50102">
    <property type="entry name" value="RRM"/>
    <property type="match status" value="1"/>
</dbReference>
<sequence length="714" mass="80494">MAASMIDGQNMTKLSKSERKLRKKQTKSQHTLLKHDGIKASDIPTKILCINNAGLDSCVSRDEVHELFTIYGSVEDVIMMPQKPYAFVCYRHEDEAEVAYGNLNGQTLPENDNRKWPVTIYISYVSQVPPSLSPSKDLPPGLILIRDFITEDFARRLLESIKWDEDTSQGLQKELKHRQVKHYGYEFKYGINDVDVDDPLPQGVPDICQELLGRALKTGHVKYLPDQVTVNKYQPGQGIPPHVDTPAAFEDGIMSLSLGSQVLMDFRHPDGKHLSVLLPPGSLLIMTGESRYLWSHGITPRKSDILPTPDGRLTIAHRGTRTSYTFRKVIPPNDRINRHIPFTTENRQPNPTKLPQSEADAASLEQIHVHQVYEEIADHFSGTRHSPWPRIADFIRSQPTGSILADIGCGNGKYLGINKDIFEVGSDRSLNLVKICESRDFPVFVGDVMSIPIRSGVCDVCLCIAVLHHLSTEERRLHGLSELLRILRPGGKALIYVWAMEQELHKVKSKYLKEIKVTDYIDRSTNDTDTEVKQVKVNDTPRDSSEKDVATQLNGLSLSKGEPDEEKTISVNMGHSENDRVDGQEVILTPLSCDRLATSDSTETCELCVNASGQAQGHSCECSDRAQNSRKMLEVHKNRTSFKQQDMFVPWQLKKKGMEEEGASVKDKADPVFHRYYHVFRQGELEALCGRLDNCRVQDGYYDQGNWAVILQKL</sequence>
<keyword evidence="7 14" id="KW-0694">RNA-binding</keyword>
<dbReference type="GO" id="GO:0106335">
    <property type="term" value="F:tRNA (5-carboxymethyluridine(34)-5-O)-methyltransferase activity"/>
    <property type="evidence" value="ECO:0007669"/>
    <property type="project" value="UniProtKB-EC"/>
</dbReference>
<dbReference type="InterPro" id="IPR051422">
    <property type="entry name" value="AlkB_tRNA_MeTrf/Diox"/>
</dbReference>
<dbReference type="SMART" id="SM00360">
    <property type="entry name" value="RRM"/>
    <property type="match status" value="1"/>
</dbReference>
<dbReference type="AlphaFoldDB" id="A0A210QYX1"/>
<feature type="domain" description="Fe2OG dioxygenase" evidence="17">
    <location>
        <begin position="224"/>
        <end position="330"/>
    </location>
</feature>
<evidence type="ECO:0000313" key="18">
    <source>
        <dbReference type="EMBL" id="OWF53940.1"/>
    </source>
</evidence>
<dbReference type="InterPro" id="IPR000504">
    <property type="entry name" value="RRM_dom"/>
</dbReference>
<dbReference type="InterPro" id="IPR005123">
    <property type="entry name" value="Oxoglu/Fe-dep_dioxygenase_dom"/>
</dbReference>
<dbReference type="GO" id="GO:0005737">
    <property type="term" value="C:cytoplasm"/>
    <property type="evidence" value="ECO:0007669"/>
    <property type="project" value="TreeGrafter"/>
</dbReference>
<dbReference type="InterPro" id="IPR037151">
    <property type="entry name" value="AlkB-like_sf"/>
</dbReference>
<dbReference type="GO" id="GO:0005634">
    <property type="term" value="C:nucleus"/>
    <property type="evidence" value="ECO:0007669"/>
    <property type="project" value="TreeGrafter"/>
</dbReference>
<evidence type="ECO:0000259" key="17">
    <source>
        <dbReference type="PROSITE" id="PS51471"/>
    </source>
</evidence>
<dbReference type="PANTHER" id="PTHR13069">
    <property type="entry name" value="ALKYLATED DNA REPAIR PROTEIN ALKB HOMOLOG 8"/>
    <property type="match status" value="1"/>
</dbReference>
<dbReference type="PROSITE" id="PS51471">
    <property type="entry name" value="FE2OG_OXY"/>
    <property type="match status" value="1"/>
</dbReference>
<dbReference type="Pfam" id="PF13532">
    <property type="entry name" value="2OG-FeII_Oxy_2"/>
    <property type="match status" value="1"/>
</dbReference>
<evidence type="ECO:0000256" key="6">
    <source>
        <dbReference type="ARBA" id="ARBA00022833"/>
    </source>
</evidence>
<keyword evidence="8" id="KW-0408">Iron</keyword>
<accession>A0A210QYX1</accession>
<evidence type="ECO:0000259" key="16">
    <source>
        <dbReference type="PROSITE" id="PS50102"/>
    </source>
</evidence>
<dbReference type="Gene3D" id="3.30.70.330">
    <property type="match status" value="1"/>
</dbReference>
<dbReference type="InterPro" id="IPR035979">
    <property type="entry name" value="RBD_domain_sf"/>
</dbReference>
<dbReference type="STRING" id="6573.A0A210QYX1"/>
<gene>
    <name evidence="18" type="ORF">KP79_PYT13191</name>
</gene>
<dbReference type="Pfam" id="PF00076">
    <property type="entry name" value="RRM_1"/>
    <property type="match status" value="1"/>
</dbReference>
<evidence type="ECO:0000256" key="1">
    <source>
        <dbReference type="ARBA" id="ARBA00001954"/>
    </source>
</evidence>
<dbReference type="GO" id="GO:0002098">
    <property type="term" value="P:tRNA wobble uridine modification"/>
    <property type="evidence" value="ECO:0007669"/>
    <property type="project" value="TreeGrafter"/>
</dbReference>
<dbReference type="OrthoDB" id="271595at2759"/>
<evidence type="ECO:0000256" key="2">
    <source>
        <dbReference type="ARBA" id="ARBA00007879"/>
    </source>
</evidence>
<evidence type="ECO:0000256" key="10">
    <source>
        <dbReference type="ARBA" id="ARBA00034996"/>
    </source>
</evidence>
<evidence type="ECO:0000256" key="9">
    <source>
        <dbReference type="ARBA" id="ARBA00023268"/>
    </source>
</evidence>
<comment type="caution">
    <text evidence="18">The sequence shown here is derived from an EMBL/GenBank/DDBJ whole genome shotgun (WGS) entry which is preliminary data.</text>
</comment>
<dbReference type="InterPro" id="IPR013216">
    <property type="entry name" value="Methyltransf_11"/>
</dbReference>
<dbReference type="CDD" id="cd02440">
    <property type="entry name" value="AdoMet_MTases"/>
    <property type="match status" value="1"/>
</dbReference>
<name>A0A210QYX1_MIZYE</name>
<evidence type="ECO:0000256" key="14">
    <source>
        <dbReference type="PROSITE-ProRule" id="PRU00176"/>
    </source>
</evidence>
<keyword evidence="5" id="KW-0808">Transferase</keyword>
<dbReference type="SUPFAM" id="SSF51197">
    <property type="entry name" value="Clavaminate synthase-like"/>
    <property type="match status" value="1"/>
</dbReference>
<feature type="domain" description="RRM" evidence="16">
    <location>
        <begin position="46"/>
        <end position="123"/>
    </location>
</feature>
<dbReference type="GO" id="GO:0030488">
    <property type="term" value="P:tRNA methylation"/>
    <property type="evidence" value="ECO:0007669"/>
    <property type="project" value="TreeGrafter"/>
</dbReference>
<organism evidence="18 19">
    <name type="scientific">Mizuhopecten yessoensis</name>
    <name type="common">Japanese scallop</name>
    <name type="synonym">Patinopecten yessoensis</name>
    <dbReference type="NCBI Taxonomy" id="6573"/>
    <lineage>
        <taxon>Eukaryota</taxon>
        <taxon>Metazoa</taxon>
        <taxon>Spiralia</taxon>
        <taxon>Lophotrochozoa</taxon>
        <taxon>Mollusca</taxon>
        <taxon>Bivalvia</taxon>
        <taxon>Autobranchia</taxon>
        <taxon>Pteriomorphia</taxon>
        <taxon>Pectinida</taxon>
        <taxon>Pectinoidea</taxon>
        <taxon>Pectinidae</taxon>
        <taxon>Mizuhopecten</taxon>
    </lineage>
</organism>
<comment type="catalytic activity">
    <reaction evidence="10">
        <text>5-(carboxymethyl)uridine(34) in tRNA + S-adenosyl-L-methionine = 5-(2-methoxy-2-oxoethyl)uridine(34) in tRNA + S-adenosyl-L-homocysteine</text>
        <dbReference type="Rhea" id="RHEA:43208"/>
        <dbReference type="Rhea" id="RHEA-COMP:10407"/>
        <dbReference type="Rhea" id="RHEA-COMP:10408"/>
        <dbReference type="ChEBI" id="CHEBI:57856"/>
        <dbReference type="ChEBI" id="CHEBI:59789"/>
        <dbReference type="ChEBI" id="CHEBI:74851"/>
        <dbReference type="ChEBI" id="CHEBI:74882"/>
        <dbReference type="EC" id="2.1.1.229"/>
    </reaction>
</comment>
<comment type="cofactor">
    <cofactor evidence="1">
        <name>Fe(2+)</name>
        <dbReference type="ChEBI" id="CHEBI:29033"/>
    </cofactor>
</comment>
<evidence type="ECO:0000256" key="12">
    <source>
        <dbReference type="ARBA" id="ARBA00049786"/>
    </source>
</evidence>
<feature type="region of interest" description="Disordered" evidence="15">
    <location>
        <begin position="1"/>
        <end position="31"/>
    </location>
</feature>
<evidence type="ECO:0000256" key="4">
    <source>
        <dbReference type="ARBA" id="ARBA00022603"/>
    </source>
</evidence>
<keyword evidence="19" id="KW-1185">Reference proteome</keyword>
<dbReference type="InterPro" id="IPR012677">
    <property type="entry name" value="Nucleotide-bd_a/b_plait_sf"/>
</dbReference>